<comment type="subcellular location">
    <subcellularLocation>
        <location evidence="4">Cytoplasm</location>
    </subcellularLocation>
</comment>
<reference evidence="5 7" key="1">
    <citation type="submission" date="2018-06" db="EMBL/GenBank/DDBJ databases">
        <title>Genomic Encyclopedia of Type Strains, Phase III (KMG-III): the genomes of soil and plant-associated and newly described type strains.</title>
        <authorList>
            <person name="Whitman W."/>
        </authorList>
    </citation>
    <scope>NUCLEOTIDE SEQUENCE [LARGE SCALE GENOMIC DNA]</scope>
    <source>
        <strain evidence="5 7">JC5</strain>
    </source>
</reference>
<dbReference type="GO" id="GO:0005737">
    <property type="term" value="C:cytoplasm"/>
    <property type="evidence" value="ECO:0007669"/>
    <property type="project" value="UniProtKB-SubCell"/>
</dbReference>
<evidence type="ECO:0000313" key="5">
    <source>
        <dbReference type="EMBL" id="PYE59018.1"/>
    </source>
</evidence>
<dbReference type="Proteomes" id="UP000502117">
    <property type="component" value="Chromosome"/>
</dbReference>
<evidence type="ECO:0000256" key="2">
    <source>
        <dbReference type="ARBA" id="ARBA00022988"/>
    </source>
</evidence>
<dbReference type="Proteomes" id="UP000247584">
    <property type="component" value="Unassembled WGS sequence"/>
</dbReference>
<keyword evidence="3 4" id="KW-0143">Chaperone</keyword>
<dbReference type="EMBL" id="QJSY01000010">
    <property type="protein sequence ID" value="PYE59018.1"/>
    <property type="molecule type" value="Genomic_DNA"/>
</dbReference>
<dbReference type="GO" id="GO:0016151">
    <property type="term" value="F:nickel cation binding"/>
    <property type="evidence" value="ECO:0007669"/>
    <property type="project" value="UniProtKB-UniRule"/>
</dbReference>
<dbReference type="InterPro" id="IPR002669">
    <property type="entry name" value="UreD"/>
</dbReference>
<comment type="subunit">
    <text evidence="4">UreD, UreF and UreG form a complex that acts as a GTP-hydrolysis-dependent molecular chaperone, activating the urease apoprotein by helping to assemble the nickel containing metallocenter of UreC. The UreE protein probably delivers the nickel.</text>
</comment>
<accession>A0A6G7LMY9</accession>
<name>A0A6G7LMY9_9GAMM</name>
<evidence type="ECO:0000256" key="3">
    <source>
        <dbReference type="ARBA" id="ARBA00023186"/>
    </source>
</evidence>
<organism evidence="6 8">
    <name type="scientific">Shewanella chilikensis</name>
    <dbReference type="NCBI Taxonomy" id="558541"/>
    <lineage>
        <taxon>Bacteria</taxon>
        <taxon>Pseudomonadati</taxon>
        <taxon>Pseudomonadota</taxon>
        <taxon>Gammaproteobacteria</taxon>
        <taxon>Alteromonadales</taxon>
        <taxon>Shewanellaceae</taxon>
        <taxon>Shewanella</taxon>
    </lineage>
</organism>
<sequence length="292" mass="32355">MPFDNSRAGVSVSVIPVTHANWRARLYLRYGPRRGQTRLLQREQFGPLLVQRPFQAEAGVCHTYLLHPPGGVVGGDQLQIIIAADSGAHSLVTTPGAGKFYRSGGQYAAQQLQLQVADGALLEWLPQETLFFPGACARLETRIELVTGARFIGWEMLCFGRPVLKERFSHGDIRGRSQIYLDGELRLSEGLFVQQAGNPEQLAGLQTYPMQGNCYVFPADAQLLALVRQALTAFAADTSDFEYGATLVDGILCIRLLGHQTEVLMTALIAVWQQIHQHWHGRLPQPPRIWAT</sequence>
<evidence type="ECO:0000313" key="6">
    <source>
        <dbReference type="EMBL" id="QIJ03100.1"/>
    </source>
</evidence>
<dbReference type="Pfam" id="PF01774">
    <property type="entry name" value="UreD"/>
    <property type="match status" value="1"/>
</dbReference>
<evidence type="ECO:0000313" key="7">
    <source>
        <dbReference type="Proteomes" id="UP000247584"/>
    </source>
</evidence>
<proteinExistence type="inferred from homology"/>
<dbReference type="KEGG" id="schk:GII14_02210"/>
<keyword evidence="4" id="KW-0963">Cytoplasm</keyword>
<dbReference type="HAMAP" id="MF_01384">
    <property type="entry name" value="UreD"/>
    <property type="match status" value="1"/>
</dbReference>
<evidence type="ECO:0000313" key="8">
    <source>
        <dbReference type="Proteomes" id="UP000502117"/>
    </source>
</evidence>
<reference evidence="6 8" key="2">
    <citation type="submission" date="2019-11" db="EMBL/GenBank/DDBJ databases">
        <title>Complete Genome Sequence of Shewanella chilikensis Strain DC57, Isolated from Corroded Seal Rings at a floating production facility in Australia.</title>
        <authorList>
            <person name="Salgar-Chaparro S.J."/>
            <person name="Castillo-Villamizar G.A."/>
            <person name="Poehlein A."/>
            <person name="Daniel R."/>
            <person name="Machuca L."/>
        </authorList>
    </citation>
    <scope>NUCLEOTIDE SEQUENCE [LARGE SCALE GENOMIC DNA]</scope>
    <source>
        <strain evidence="6 8">DC57</strain>
    </source>
</reference>
<gene>
    <name evidence="4" type="primary">ureD</name>
    <name evidence="5" type="ORF">C8J23_11039</name>
    <name evidence="6" type="ORF">GII14_02210</name>
</gene>
<dbReference type="AlphaFoldDB" id="A0A6G7LMY9"/>
<dbReference type="EMBL" id="CP045857">
    <property type="protein sequence ID" value="QIJ03100.1"/>
    <property type="molecule type" value="Genomic_DNA"/>
</dbReference>
<keyword evidence="7" id="KW-1185">Reference proteome</keyword>
<dbReference type="PANTHER" id="PTHR33643:SF1">
    <property type="entry name" value="UREASE ACCESSORY PROTEIN D"/>
    <property type="match status" value="1"/>
</dbReference>
<keyword evidence="2 4" id="KW-0996">Nickel insertion</keyword>
<evidence type="ECO:0000256" key="1">
    <source>
        <dbReference type="ARBA" id="ARBA00007177"/>
    </source>
</evidence>
<comment type="similarity">
    <text evidence="1 4">Belongs to the UreD family.</text>
</comment>
<evidence type="ECO:0000256" key="4">
    <source>
        <dbReference type="HAMAP-Rule" id="MF_01384"/>
    </source>
</evidence>
<comment type="function">
    <text evidence="4">Required for maturation of urease via the functional incorporation of the urease nickel metallocenter.</text>
</comment>
<dbReference type="PANTHER" id="PTHR33643">
    <property type="entry name" value="UREASE ACCESSORY PROTEIN D"/>
    <property type="match status" value="1"/>
</dbReference>
<protein>
    <recommendedName>
        <fullName evidence="4">Urease accessory protein UreD</fullName>
    </recommendedName>
</protein>